<keyword evidence="4" id="KW-0548">Nucleotidyltransferase</keyword>
<keyword evidence="4" id="KW-0808">Transferase</keyword>
<dbReference type="SUPFAM" id="SSF55781">
    <property type="entry name" value="GAF domain-like"/>
    <property type="match status" value="1"/>
</dbReference>
<dbReference type="RefSeq" id="WP_318798303.1">
    <property type="nucleotide sequence ID" value="NZ_JARUJP010000013.1"/>
</dbReference>
<name>A0ABU4JUS0_9CLOT</name>
<dbReference type="EMBL" id="JARUJP010000013">
    <property type="protein sequence ID" value="MDW8801900.1"/>
    <property type="molecule type" value="Genomic_DNA"/>
</dbReference>
<evidence type="ECO:0000313" key="4">
    <source>
        <dbReference type="EMBL" id="MDW8801900.1"/>
    </source>
</evidence>
<dbReference type="CDD" id="cd01949">
    <property type="entry name" value="GGDEF"/>
    <property type="match status" value="1"/>
</dbReference>
<keyword evidence="1" id="KW-0175">Coiled coil</keyword>
<dbReference type="InterPro" id="IPR003018">
    <property type="entry name" value="GAF"/>
</dbReference>
<dbReference type="PROSITE" id="PS50887">
    <property type="entry name" value="GGDEF"/>
    <property type="match status" value="1"/>
</dbReference>
<dbReference type="InterPro" id="IPR043128">
    <property type="entry name" value="Rev_trsase/Diguanyl_cyclase"/>
</dbReference>
<dbReference type="PANTHER" id="PTHR45138:SF9">
    <property type="entry name" value="DIGUANYLATE CYCLASE DGCM-RELATED"/>
    <property type="match status" value="1"/>
</dbReference>
<dbReference type="SMART" id="SM00267">
    <property type="entry name" value="GGDEF"/>
    <property type="match status" value="1"/>
</dbReference>
<dbReference type="EC" id="2.7.7.65" evidence="4"/>
<dbReference type="InterPro" id="IPR000160">
    <property type="entry name" value="GGDEF_dom"/>
</dbReference>
<dbReference type="NCBIfam" id="TIGR00254">
    <property type="entry name" value="GGDEF"/>
    <property type="match status" value="1"/>
</dbReference>
<protein>
    <submittedName>
        <fullName evidence="4">Sensor domain-containing diguanylate cyclase</fullName>
        <ecNumber evidence="4">2.7.7.65</ecNumber>
    </submittedName>
</protein>
<dbReference type="GO" id="GO:0052621">
    <property type="term" value="F:diguanylate cyclase activity"/>
    <property type="evidence" value="ECO:0007669"/>
    <property type="project" value="UniProtKB-EC"/>
</dbReference>
<evidence type="ECO:0000259" key="3">
    <source>
        <dbReference type="PROSITE" id="PS50887"/>
    </source>
</evidence>
<reference evidence="4 5" key="1">
    <citation type="submission" date="2023-04" db="EMBL/GenBank/DDBJ databases">
        <title>Clostridium tannerae sp. nov., isolated from the fecal material of an alpaca.</title>
        <authorList>
            <person name="Miller S."/>
            <person name="Hendry M."/>
            <person name="King J."/>
            <person name="Sankaranarayanan K."/>
            <person name="Lawson P.A."/>
        </authorList>
    </citation>
    <scope>NUCLEOTIDE SEQUENCE [LARGE SCALE GENOMIC DNA]</scope>
    <source>
        <strain evidence="4 5">A1-XYC3</strain>
    </source>
</reference>
<keyword evidence="2" id="KW-0472">Membrane</keyword>
<dbReference type="InterPro" id="IPR029787">
    <property type="entry name" value="Nucleotide_cyclase"/>
</dbReference>
<dbReference type="InterPro" id="IPR050469">
    <property type="entry name" value="Diguanylate_Cyclase"/>
</dbReference>
<evidence type="ECO:0000256" key="1">
    <source>
        <dbReference type="SAM" id="Coils"/>
    </source>
</evidence>
<dbReference type="PANTHER" id="PTHR45138">
    <property type="entry name" value="REGULATORY COMPONENTS OF SENSORY TRANSDUCTION SYSTEM"/>
    <property type="match status" value="1"/>
</dbReference>
<dbReference type="SUPFAM" id="SSF55073">
    <property type="entry name" value="Nucleotide cyclase"/>
    <property type="match status" value="1"/>
</dbReference>
<dbReference type="Gene3D" id="3.30.70.270">
    <property type="match status" value="1"/>
</dbReference>
<organism evidence="4 5">
    <name type="scientific">Clostridium tanneri</name>
    <dbReference type="NCBI Taxonomy" id="3037988"/>
    <lineage>
        <taxon>Bacteria</taxon>
        <taxon>Bacillati</taxon>
        <taxon>Bacillota</taxon>
        <taxon>Clostridia</taxon>
        <taxon>Eubacteriales</taxon>
        <taxon>Clostridiaceae</taxon>
        <taxon>Clostridium</taxon>
    </lineage>
</organism>
<accession>A0ABU4JUS0</accession>
<keyword evidence="2" id="KW-1133">Transmembrane helix</keyword>
<evidence type="ECO:0000313" key="5">
    <source>
        <dbReference type="Proteomes" id="UP001281656"/>
    </source>
</evidence>
<feature type="transmembrane region" description="Helical" evidence="2">
    <location>
        <begin position="62"/>
        <end position="84"/>
    </location>
</feature>
<sequence>MVSLLKNYNHLKNEYENYQKLAEETIQKQSMKITELDKKLDMLSLIVEISEYINKSLGNSEIAAMINDIMIGILGVTYSSVYLVENRKLRLKASNLSNTKHHQIVEVFNCKNVANLNTSLLNSVSSISTDSNVKIHSSITMPIYMKGDILGLIIVEHNIYNYLSQDHVRLLTALTNQIAICLENNRLYNQIKQNSQKDCLTGLFNRKYFFSIIQKKIANNEKDFAIVMLDIDNFKKCNDTYGHLYGDVVIRRISQIVKSNIRKEDIVARYGGEELIIYMYDVKNVIDVYNRMEQVREVIERTVIQYKDVNDGVTVSVGIALKEKEEDLEQIIRKADKNLYTAKHLGKNKVVY</sequence>
<evidence type="ECO:0000256" key="2">
    <source>
        <dbReference type="SAM" id="Phobius"/>
    </source>
</evidence>
<dbReference type="Pfam" id="PF00990">
    <property type="entry name" value="GGDEF"/>
    <property type="match status" value="1"/>
</dbReference>
<feature type="domain" description="GGDEF" evidence="3">
    <location>
        <begin position="222"/>
        <end position="352"/>
    </location>
</feature>
<dbReference type="Proteomes" id="UP001281656">
    <property type="component" value="Unassembled WGS sequence"/>
</dbReference>
<dbReference type="Pfam" id="PF13492">
    <property type="entry name" value="GAF_3"/>
    <property type="match status" value="1"/>
</dbReference>
<proteinExistence type="predicted"/>
<keyword evidence="5" id="KW-1185">Reference proteome</keyword>
<dbReference type="Gene3D" id="3.30.450.40">
    <property type="match status" value="1"/>
</dbReference>
<keyword evidence="2" id="KW-0812">Transmembrane</keyword>
<dbReference type="InterPro" id="IPR029016">
    <property type="entry name" value="GAF-like_dom_sf"/>
</dbReference>
<gene>
    <name evidence="4" type="ORF">P8V03_12155</name>
</gene>
<feature type="coiled-coil region" evidence="1">
    <location>
        <begin position="1"/>
        <end position="28"/>
    </location>
</feature>
<comment type="caution">
    <text evidence="4">The sequence shown here is derived from an EMBL/GenBank/DDBJ whole genome shotgun (WGS) entry which is preliminary data.</text>
</comment>